<dbReference type="PANTHER" id="PTHR11835:SF34">
    <property type="entry name" value="ISOCITRATE DEHYDROGENASE [NAD] SUBUNIT ALPHA, MITOCHONDRIAL"/>
    <property type="match status" value="1"/>
</dbReference>
<evidence type="ECO:0000256" key="2">
    <source>
        <dbReference type="ARBA" id="ARBA00023002"/>
    </source>
</evidence>
<dbReference type="EnsemblPlants" id="Zm00001eb013280_T001">
    <property type="protein sequence ID" value="Zm00001eb013280_P001"/>
    <property type="gene ID" value="Zm00001eb013280"/>
</dbReference>
<organism evidence="4 5">
    <name type="scientific">Zea mays</name>
    <name type="common">Maize</name>
    <dbReference type="NCBI Taxonomy" id="4577"/>
    <lineage>
        <taxon>Eukaryota</taxon>
        <taxon>Viridiplantae</taxon>
        <taxon>Streptophyta</taxon>
        <taxon>Embryophyta</taxon>
        <taxon>Tracheophyta</taxon>
        <taxon>Spermatophyta</taxon>
        <taxon>Magnoliopsida</taxon>
        <taxon>Liliopsida</taxon>
        <taxon>Poales</taxon>
        <taxon>Poaceae</taxon>
        <taxon>PACMAD clade</taxon>
        <taxon>Panicoideae</taxon>
        <taxon>Andropogonodae</taxon>
        <taxon>Andropogoneae</taxon>
        <taxon>Tripsacinae</taxon>
        <taxon>Zea</taxon>
    </lineage>
</organism>
<keyword evidence="2" id="KW-0560">Oxidoreductase</keyword>
<comment type="similarity">
    <text evidence="1">Belongs to the isocitrate and isopropylmalate dehydrogenases family.</text>
</comment>
<dbReference type="Proteomes" id="UP000007305">
    <property type="component" value="Chromosome 1"/>
</dbReference>
<protein>
    <recommendedName>
        <fullName evidence="3">Isopropylmalate dehydrogenase-like domain-containing protein</fullName>
    </recommendedName>
</protein>
<name>A0A804LIG7_MAIZE</name>
<evidence type="ECO:0000256" key="1">
    <source>
        <dbReference type="ARBA" id="ARBA00007769"/>
    </source>
</evidence>
<feature type="domain" description="Isopropylmalate dehydrogenase-like" evidence="3">
    <location>
        <begin position="3"/>
        <end position="53"/>
    </location>
</feature>
<dbReference type="InterPro" id="IPR024084">
    <property type="entry name" value="IsoPropMal-DH-like_dom"/>
</dbReference>
<evidence type="ECO:0000313" key="5">
    <source>
        <dbReference type="Proteomes" id="UP000007305"/>
    </source>
</evidence>
<reference evidence="4" key="2">
    <citation type="submission" date="2019-07" db="EMBL/GenBank/DDBJ databases">
        <authorList>
            <person name="Seetharam A."/>
            <person name="Woodhouse M."/>
            <person name="Cannon E."/>
        </authorList>
    </citation>
    <scope>NUCLEOTIDE SEQUENCE [LARGE SCALE GENOMIC DNA]</scope>
    <source>
        <strain evidence="4">cv. B73</strain>
    </source>
</reference>
<evidence type="ECO:0000259" key="3">
    <source>
        <dbReference type="Pfam" id="PF00180"/>
    </source>
</evidence>
<evidence type="ECO:0000313" key="4">
    <source>
        <dbReference type="EnsemblPlants" id="Zm00001eb013280_P001"/>
    </source>
</evidence>
<proteinExistence type="inferred from homology"/>
<reference evidence="4" key="3">
    <citation type="submission" date="2021-05" db="UniProtKB">
        <authorList>
            <consortium name="EnsemblPlants"/>
        </authorList>
    </citation>
    <scope>IDENTIFICATION</scope>
    <source>
        <strain evidence="4">cv. B73</strain>
    </source>
</reference>
<dbReference type="Gramene" id="Zm00001eb013280_T001">
    <property type="protein sequence ID" value="Zm00001eb013280_P001"/>
    <property type="gene ID" value="Zm00001eb013280"/>
</dbReference>
<dbReference type="SUPFAM" id="SSF53659">
    <property type="entry name" value="Isocitrate/Isopropylmalate dehydrogenase-like"/>
    <property type="match status" value="1"/>
</dbReference>
<dbReference type="PANTHER" id="PTHR11835">
    <property type="entry name" value="DECARBOXYLATING DEHYDROGENASES-ISOCITRATE, ISOPROPYLMALATE, TARTRATE"/>
    <property type="match status" value="1"/>
</dbReference>
<accession>A0A804LIG7</accession>
<dbReference type="Pfam" id="PF00180">
    <property type="entry name" value="Iso_dh"/>
    <property type="match status" value="1"/>
</dbReference>
<keyword evidence="5" id="KW-1185">Reference proteome</keyword>
<dbReference type="Gene3D" id="3.40.718.10">
    <property type="entry name" value="Isopropylmalate Dehydrogenase"/>
    <property type="match status" value="1"/>
</dbReference>
<dbReference type="GO" id="GO:0016491">
    <property type="term" value="F:oxidoreductase activity"/>
    <property type="evidence" value="ECO:0007669"/>
    <property type="project" value="UniProtKB-KW"/>
</dbReference>
<dbReference type="AlphaFoldDB" id="A0A804LIG7"/>
<reference evidence="5" key="1">
    <citation type="submission" date="2015-12" db="EMBL/GenBank/DDBJ databases">
        <title>Update maize B73 reference genome by single molecule sequencing technologies.</title>
        <authorList>
            <consortium name="Maize Genome Sequencing Project"/>
            <person name="Ware D."/>
        </authorList>
    </citation>
    <scope>NUCLEOTIDE SEQUENCE [LARGE SCALE GENOMIC DNA]</scope>
    <source>
        <strain evidence="5">cv. B73</strain>
    </source>
</reference>
<sequence>MATPIGKGHRSLNLTLRKELGLYANVRPCNSLPGYKTRYDDVNLVTIRENTEG</sequence>
<dbReference type="InParanoid" id="A0A804LIG7"/>